<comment type="caution">
    <text evidence="1">The sequence shown here is derived from an EMBL/GenBank/DDBJ whole genome shotgun (WGS) entry which is preliminary data.</text>
</comment>
<name>A0A9N8QUY8_9FLAO</name>
<organism evidence="1 2">
    <name type="scientific">Chryseobacterium aquaeductus</name>
    <dbReference type="NCBI Taxonomy" id="2675056"/>
    <lineage>
        <taxon>Bacteria</taxon>
        <taxon>Pseudomonadati</taxon>
        <taxon>Bacteroidota</taxon>
        <taxon>Flavobacteriia</taxon>
        <taxon>Flavobacteriales</taxon>
        <taxon>Weeksellaceae</taxon>
        <taxon>Chryseobacterium group</taxon>
        <taxon>Chryseobacterium</taxon>
    </lineage>
</organism>
<proteinExistence type="predicted"/>
<evidence type="ECO:0000313" key="1">
    <source>
        <dbReference type="EMBL" id="CAD7809664.1"/>
    </source>
</evidence>
<gene>
    <name evidence="1" type="ORF">CHRY9390_02047</name>
</gene>
<dbReference type="Proteomes" id="UP000662618">
    <property type="component" value="Unassembled WGS sequence"/>
</dbReference>
<reference evidence="1" key="1">
    <citation type="submission" date="2020-12" db="EMBL/GenBank/DDBJ databases">
        <authorList>
            <person name="Rodrigo-Torres L."/>
            <person name="Arahal R. D."/>
            <person name="Lucena T."/>
        </authorList>
    </citation>
    <scope>NUCLEOTIDE SEQUENCE</scope>
    <source>
        <strain evidence="1">CECT 9390</strain>
    </source>
</reference>
<keyword evidence="2" id="KW-1185">Reference proteome</keyword>
<accession>A0A9N8QUY8</accession>
<sequence>MVLWNKYPTLSNNLVLNICLSQLTLTRLVFNIIFNLFIKEVNFFVKAINHYVEAFKRFEEAINLFKETIKCFEEPINHFEEPINQFEEPINHFEEAFNQFEEAIKYNLLYFSTLQPFFKSGGYPNIINSNIYLDRFRPKGFLRINFQPVPFSTNHHNFNIRINLQFFSEF</sequence>
<evidence type="ECO:0000313" key="2">
    <source>
        <dbReference type="Proteomes" id="UP000662618"/>
    </source>
</evidence>
<dbReference type="AlphaFoldDB" id="A0A9N8QUY8"/>
<dbReference type="EMBL" id="CAJIMS010000001">
    <property type="protein sequence ID" value="CAD7809664.1"/>
    <property type="molecule type" value="Genomic_DNA"/>
</dbReference>
<protein>
    <submittedName>
        <fullName evidence="1">Uncharacterized protein</fullName>
    </submittedName>
</protein>